<dbReference type="InterPro" id="IPR025961">
    <property type="entry name" value="Metal_resist"/>
</dbReference>
<protein>
    <submittedName>
        <fullName evidence="2">Periplasmic heavy metal sensor</fullName>
    </submittedName>
</protein>
<proteinExistence type="predicted"/>
<dbReference type="RefSeq" id="WP_163301048.1">
    <property type="nucleotide sequence ID" value="NZ_JAAGRQ010000012.1"/>
</dbReference>
<gene>
    <name evidence="2" type="ORF">G3N56_04450</name>
</gene>
<dbReference type="Proteomes" id="UP000469724">
    <property type="component" value="Unassembled WGS sequence"/>
</dbReference>
<evidence type="ECO:0000256" key="1">
    <source>
        <dbReference type="SAM" id="SignalP"/>
    </source>
</evidence>
<accession>A0A7K3NJQ6</accession>
<dbReference type="EMBL" id="JAAGRQ010000012">
    <property type="protein sequence ID" value="NDY55995.1"/>
    <property type="molecule type" value="Genomic_DNA"/>
</dbReference>
<dbReference type="AlphaFoldDB" id="A0A7K3NJQ6"/>
<evidence type="ECO:0000313" key="3">
    <source>
        <dbReference type="Proteomes" id="UP000469724"/>
    </source>
</evidence>
<keyword evidence="3" id="KW-1185">Reference proteome</keyword>
<dbReference type="Pfam" id="PF13801">
    <property type="entry name" value="Metal_resist"/>
    <property type="match status" value="1"/>
</dbReference>
<feature type="signal peptide" evidence="1">
    <location>
        <begin position="1"/>
        <end position="20"/>
    </location>
</feature>
<evidence type="ECO:0000313" key="2">
    <source>
        <dbReference type="EMBL" id="NDY55995.1"/>
    </source>
</evidence>
<keyword evidence="1" id="KW-0732">Signal</keyword>
<organism evidence="2 3">
    <name type="scientific">Desulfolutivibrio sulfodismutans</name>
    <dbReference type="NCBI Taxonomy" id="63561"/>
    <lineage>
        <taxon>Bacteria</taxon>
        <taxon>Pseudomonadati</taxon>
        <taxon>Thermodesulfobacteriota</taxon>
        <taxon>Desulfovibrionia</taxon>
        <taxon>Desulfovibrionales</taxon>
        <taxon>Desulfovibrionaceae</taxon>
        <taxon>Desulfolutivibrio</taxon>
    </lineage>
</organism>
<reference evidence="2 3" key="1">
    <citation type="submission" date="2020-02" db="EMBL/GenBank/DDBJ databases">
        <title>Comparative genomics of sulfur disproportionating microorganisms.</title>
        <authorList>
            <person name="Ward L.M."/>
            <person name="Bertran E."/>
            <person name="Johnston D.T."/>
        </authorList>
    </citation>
    <scope>NUCLEOTIDE SEQUENCE [LARGE SCALE GENOMIC DNA]</scope>
    <source>
        <strain evidence="2 3">DSM 3696</strain>
    </source>
</reference>
<sequence>MKRVLSLTLLVLALCGGVLALAGQAPGGDGLIPREAFLRTLVRLDLTEAQKRDVAVVLRSHRGEARAAFDRVRAAADTFRQTAASPAADEAAVRQAFRGLAAAGEEAVVVKNRIMAEVRGKLTPEQQKLLLESRDLIAEKVRERVETARAIFEEWIETHAVGVS</sequence>
<dbReference type="Gene3D" id="1.20.120.1490">
    <property type="match status" value="1"/>
</dbReference>
<feature type="chain" id="PRO_5029837648" evidence="1">
    <location>
        <begin position="21"/>
        <end position="164"/>
    </location>
</feature>
<comment type="caution">
    <text evidence="2">The sequence shown here is derived from an EMBL/GenBank/DDBJ whole genome shotgun (WGS) entry which is preliminary data.</text>
</comment>
<name>A0A7K3NJQ6_9BACT</name>